<evidence type="ECO:0000259" key="5">
    <source>
        <dbReference type="Pfam" id="PF02852"/>
    </source>
</evidence>
<evidence type="ECO:0000259" key="6">
    <source>
        <dbReference type="Pfam" id="PF07992"/>
    </source>
</evidence>
<protein>
    <submittedName>
        <fullName evidence="7">FAD-dependent oxidoreductase</fullName>
    </submittedName>
</protein>
<evidence type="ECO:0000313" key="8">
    <source>
        <dbReference type="Proteomes" id="UP001183809"/>
    </source>
</evidence>
<dbReference type="InterPro" id="IPR016156">
    <property type="entry name" value="FAD/NAD-linked_Rdtase_dimer_sf"/>
</dbReference>
<dbReference type="PANTHER" id="PTHR43014:SF2">
    <property type="entry name" value="MERCURIC REDUCTASE"/>
    <property type="match status" value="1"/>
</dbReference>
<evidence type="ECO:0000256" key="4">
    <source>
        <dbReference type="ARBA" id="ARBA00022827"/>
    </source>
</evidence>
<keyword evidence="3" id="KW-0285">Flavoprotein</keyword>
<reference evidence="8" key="1">
    <citation type="submission" date="2023-07" db="EMBL/GenBank/DDBJ databases">
        <title>30 novel species of actinomycetes from the DSMZ collection.</title>
        <authorList>
            <person name="Nouioui I."/>
        </authorList>
    </citation>
    <scope>NUCLEOTIDE SEQUENCE [LARGE SCALE GENOMIC DNA]</scope>
    <source>
        <strain evidence="8">DSM 41699</strain>
    </source>
</reference>
<dbReference type="SUPFAM" id="SSF55424">
    <property type="entry name" value="FAD/NAD-linked reductases, dimerisation (C-terminal) domain"/>
    <property type="match status" value="1"/>
</dbReference>
<dbReference type="Gene3D" id="3.30.390.30">
    <property type="match status" value="1"/>
</dbReference>
<dbReference type="Pfam" id="PF02852">
    <property type="entry name" value="Pyr_redox_dim"/>
    <property type="match status" value="1"/>
</dbReference>
<organism evidence="7 8">
    <name type="scientific">Streptomyces gibsoniae</name>
    <dbReference type="NCBI Taxonomy" id="3075529"/>
    <lineage>
        <taxon>Bacteria</taxon>
        <taxon>Bacillati</taxon>
        <taxon>Actinomycetota</taxon>
        <taxon>Actinomycetes</taxon>
        <taxon>Kitasatosporales</taxon>
        <taxon>Streptomycetaceae</taxon>
        <taxon>Streptomyces</taxon>
    </lineage>
</organism>
<dbReference type="Proteomes" id="UP001183809">
    <property type="component" value="Unassembled WGS sequence"/>
</dbReference>
<dbReference type="InterPro" id="IPR023753">
    <property type="entry name" value="FAD/NAD-binding_dom"/>
</dbReference>
<dbReference type="EMBL" id="JAVREY010000024">
    <property type="protein sequence ID" value="MDT0465455.1"/>
    <property type="molecule type" value="Genomic_DNA"/>
</dbReference>
<proteinExistence type="inferred from homology"/>
<evidence type="ECO:0000313" key="7">
    <source>
        <dbReference type="EMBL" id="MDT0465455.1"/>
    </source>
</evidence>
<keyword evidence="8" id="KW-1185">Reference proteome</keyword>
<evidence type="ECO:0000256" key="1">
    <source>
        <dbReference type="ARBA" id="ARBA00001974"/>
    </source>
</evidence>
<feature type="domain" description="FAD/NAD(P)-binding" evidence="6">
    <location>
        <begin position="8"/>
        <end position="324"/>
    </location>
</feature>
<evidence type="ECO:0000256" key="2">
    <source>
        <dbReference type="ARBA" id="ARBA00007532"/>
    </source>
</evidence>
<comment type="similarity">
    <text evidence="2">Belongs to the class-I pyridine nucleotide-disulfide oxidoreductase family.</text>
</comment>
<feature type="domain" description="Pyridine nucleotide-disulphide oxidoreductase dimerisation" evidence="5">
    <location>
        <begin position="346"/>
        <end position="452"/>
    </location>
</feature>
<dbReference type="PANTHER" id="PTHR43014">
    <property type="entry name" value="MERCURIC REDUCTASE"/>
    <property type="match status" value="1"/>
</dbReference>
<comment type="caution">
    <text evidence="7">The sequence shown here is derived from an EMBL/GenBank/DDBJ whole genome shotgun (WGS) entry which is preliminary data.</text>
</comment>
<dbReference type="PRINTS" id="PR00368">
    <property type="entry name" value="FADPNR"/>
</dbReference>
<dbReference type="Gene3D" id="3.50.50.60">
    <property type="entry name" value="FAD/NAD(P)-binding domain"/>
    <property type="match status" value="2"/>
</dbReference>
<keyword evidence="4" id="KW-0274">FAD</keyword>
<gene>
    <name evidence="7" type="ORF">RM764_21030</name>
</gene>
<dbReference type="InterPro" id="IPR036188">
    <property type="entry name" value="FAD/NAD-bd_sf"/>
</dbReference>
<dbReference type="SUPFAM" id="SSF51905">
    <property type="entry name" value="FAD/NAD(P)-binding domain"/>
    <property type="match status" value="1"/>
</dbReference>
<dbReference type="InterPro" id="IPR001100">
    <property type="entry name" value="Pyr_nuc-diS_OxRdtase"/>
</dbReference>
<dbReference type="InterPro" id="IPR004099">
    <property type="entry name" value="Pyr_nucl-diS_OxRdtase_dimer"/>
</dbReference>
<dbReference type="RefSeq" id="WP_311696924.1">
    <property type="nucleotide sequence ID" value="NZ_JAVREY010000024.1"/>
</dbReference>
<sequence>MTDLVEEFDLLVVGGGKAGKTLAMDWARAGNRVAMVERGMIGGTCINVACIPTKALVTSARALRTLRRAHQLGLVGEAPQADSGLLRAHKTGVVEGMAAGNLKQFLDSGMDLVLGQARFTAERTVEVTLNDGGTRVLRGAETVINTGTRPLVPGIPGLAGAGALTSDTLLELRRIPERLTIIGGGVVGLEFAHMFSAFGSSVTLVESGPRLLPREDEDIAQAVTDLLTADGVEILLGSPVTSVERGADGRITTTLANGIGVSGDDVLVAVGRAPVTADLGLDAAGVKTDEAGFVVVDEHLATSAPHTWAAGDVAGSPQFTHVSLDDYRILKANLAGGDRSTRDRLIPYTIFLTPELARVGLTEQQARSTGHQVRVAKLPVAAIPRARTMRETEGVWKAVVDAHTDRILGVSLLGPEAGEVATIVQTAMLADLPYTALRDMMISHPTMGEALNLLFAAFQD</sequence>
<comment type="cofactor">
    <cofactor evidence="1">
        <name>FAD</name>
        <dbReference type="ChEBI" id="CHEBI:57692"/>
    </cofactor>
</comment>
<name>A0ABU2TWW4_9ACTN</name>
<dbReference type="PRINTS" id="PR00411">
    <property type="entry name" value="PNDRDTASEI"/>
</dbReference>
<evidence type="ECO:0000256" key="3">
    <source>
        <dbReference type="ARBA" id="ARBA00022630"/>
    </source>
</evidence>
<accession>A0ABU2TWW4</accession>
<dbReference type="Pfam" id="PF07992">
    <property type="entry name" value="Pyr_redox_2"/>
    <property type="match status" value="1"/>
</dbReference>
<dbReference type="PIRSF" id="PIRSF000350">
    <property type="entry name" value="Mercury_reductase_MerA"/>
    <property type="match status" value="1"/>
</dbReference>